<dbReference type="PROSITE" id="PS50222">
    <property type="entry name" value="EF_HAND_2"/>
    <property type="match status" value="1"/>
</dbReference>
<dbReference type="Gene3D" id="2.60.40.680">
    <property type="match status" value="1"/>
</dbReference>
<dbReference type="GO" id="GO:0004553">
    <property type="term" value="F:hydrolase activity, hydrolyzing O-glycosyl compounds"/>
    <property type="evidence" value="ECO:0007669"/>
    <property type="project" value="InterPro"/>
</dbReference>
<dbReference type="KEGG" id="dli:dnl_15280"/>
<dbReference type="InterPro" id="IPR018247">
    <property type="entry name" value="EF_Hand_1_Ca_BS"/>
</dbReference>
<dbReference type="PROSITE" id="PS51766">
    <property type="entry name" value="DOCKERIN"/>
    <property type="match status" value="2"/>
</dbReference>
<keyword evidence="4" id="KW-1185">Reference proteome</keyword>
<evidence type="ECO:0000259" key="1">
    <source>
        <dbReference type="PROSITE" id="PS50222"/>
    </source>
</evidence>
<dbReference type="InterPro" id="IPR002105">
    <property type="entry name" value="Dockerin_1_rpt"/>
</dbReference>
<dbReference type="InterPro" id="IPR002048">
    <property type="entry name" value="EF_hand_dom"/>
</dbReference>
<evidence type="ECO:0000313" key="3">
    <source>
        <dbReference type="EMBL" id="QTA79270.1"/>
    </source>
</evidence>
<dbReference type="PROSITE" id="PS00018">
    <property type="entry name" value="EF_HAND_1"/>
    <property type="match status" value="1"/>
</dbReference>
<sequence length="293" mass="32909">MKYFKKKDKYQDYLIILFLLIIFFLTSSAAARETNGVYWTDLDGSRPWRIILKPDETYIVCLKAEVPFDKVLNAYSFVLTYDPSVISIISVEKPDDSAFPPMNINSSIQGSIIFNAFNTKGLQGYAVISLLNITIKGKTGGSFNFDIKVNDFGAGSSDQFKPEPDNLSIFVSLDDVKVIPGDINHDGFVDLVDLILAARIMSAVIPERTIYKQADVNLDFKIGIQEMIYILKYISEHIPGDVNGDKILDLKDMILVLQVLCSKNTDQKVFKEADVNKDGKIGIEEAVYILMQF</sequence>
<dbReference type="Gene3D" id="1.10.1330.10">
    <property type="entry name" value="Dockerin domain"/>
    <property type="match status" value="2"/>
</dbReference>
<dbReference type="InterPro" id="IPR011992">
    <property type="entry name" value="EF-hand-dom_pair"/>
</dbReference>
<dbReference type="Proteomes" id="UP000663720">
    <property type="component" value="Chromosome"/>
</dbReference>
<dbReference type="InterPro" id="IPR036439">
    <property type="entry name" value="Dockerin_dom_sf"/>
</dbReference>
<dbReference type="GO" id="GO:0000272">
    <property type="term" value="P:polysaccharide catabolic process"/>
    <property type="evidence" value="ECO:0007669"/>
    <property type="project" value="InterPro"/>
</dbReference>
<feature type="domain" description="EF-hand" evidence="1">
    <location>
        <begin position="261"/>
        <end position="293"/>
    </location>
</feature>
<feature type="domain" description="Dockerin" evidence="2">
    <location>
        <begin position="235"/>
        <end position="293"/>
    </location>
</feature>
<proteinExistence type="predicted"/>
<accession>A0A975B5P7</accession>
<organism evidence="3 4">
    <name type="scientific">Desulfonema limicola</name>
    <dbReference type="NCBI Taxonomy" id="45656"/>
    <lineage>
        <taxon>Bacteria</taxon>
        <taxon>Pseudomonadati</taxon>
        <taxon>Thermodesulfobacteriota</taxon>
        <taxon>Desulfobacteria</taxon>
        <taxon>Desulfobacterales</taxon>
        <taxon>Desulfococcaceae</taxon>
        <taxon>Desulfonema</taxon>
    </lineage>
</organism>
<dbReference type="CDD" id="cd14256">
    <property type="entry name" value="Dockerin_I"/>
    <property type="match status" value="1"/>
</dbReference>
<dbReference type="SUPFAM" id="SSF47473">
    <property type="entry name" value="EF-hand"/>
    <property type="match status" value="1"/>
</dbReference>
<dbReference type="RefSeq" id="WP_207691038.1">
    <property type="nucleotide sequence ID" value="NZ_CP061799.1"/>
</dbReference>
<dbReference type="InterPro" id="IPR016134">
    <property type="entry name" value="Dockerin_dom"/>
</dbReference>
<evidence type="ECO:0000313" key="4">
    <source>
        <dbReference type="Proteomes" id="UP000663720"/>
    </source>
</evidence>
<gene>
    <name evidence="3" type="ORF">dnl_15280</name>
</gene>
<dbReference type="SUPFAM" id="SSF49384">
    <property type="entry name" value="Carbohydrate-binding domain"/>
    <property type="match status" value="1"/>
</dbReference>
<dbReference type="GO" id="GO:0005509">
    <property type="term" value="F:calcium ion binding"/>
    <property type="evidence" value="ECO:0007669"/>
    <property type="project" value="InterPro"/>
</dbReference>
<dbReference type="AlphaFoldDB" id="A0A975B5P7"/>
<reference evidence="3" key="1">
    <citation type="journal article" date="2021" name="Microb. Physiol.">
        <title>Proteogenomic Insights into the Physiology of Marine, Sulfate-Reducing, Filamentous Desulfonema limicola and Desulfonema magnum.</title>
        <authorList>
            <person name="Schnaars V."/>
            <person name="Wohlbrand L."/>
            <person name="Scheve S."/>
            <person name="Hinrichs C."/>
            <person name="Reinhardt R."/>
            <person name="Rabus R."/>
        </authorList>
    </citation>
    <scope>NUCLEOTIDE SEQUENCE</scope>
    <source>
        <strain evidence="3">5ac10</strain>
    </source>
</reference>
<name>A0A975B5P7_9BACT</name>
<dbReference type="InterPro" id="IPR008965">
    <property type="entry name" value="CBM2/CBM3_carb-bd_dom_sf"/>
</dbReference>
<feature type="domain" description="Dockerin" evidence="2">
    <location>
        <begin position="176"/>
        <end position="240"/>
    </location>
</feature>
<dbReference type="EMBL" id="CP061799">
    <property type="protein sequence ID" value="QTA79270.1"/>
    <property type="molecule type" value="Genomic_DNA"/>
</dbReference>
<protein>
    <submittedName>
        <fullName evidence="3">EF-hand domain-containing protein</fullName>
    </submittedName>
</protein>
<dbReference type="Pfam" id="PF00404">
    <property type="entry name" value="Dockerin_1"/>
    <property type="match status" value="1"/>
</dbReference>
<evidence type="ECO:0000259" key="2">
    <source>
        <dbReference type="PROSITE" id="PS51766"/>
    </source>
</evidence>
<dbReference type="GO" id="GO:0030246">
    <property type="term" value="F:carbohydrate binding"/>
    <property type="evidence" value="ECO:0007669"/>
    <property type="project" value="InterPro"/>
</dbReference>